<organism evidence="1 2">
    <name type="scientific">Cellulomonas algicola</name>
    <dbReference type="NCBI Taxonomy" id="2071633"/>
    <lineage>
        <taxon>Bacteria</taxon>
        <taxon>Bacillati</taxon>
        <taxon>Actinomycetota</taxon>
        <taxon>Actinomycetes</taxon>
        <taxon>Micrococcales</taxon>
        <taxon>Cellulomonadaceae</taxon>
        <taxon>Cellulomonas</taxon>
    </lineage>
</organism>
<protein>
    <submittedName>
        <fullName evidence="1">Uncharacterized protein</fullName>
    </submittedName>
</protein>
<dbReference type="Proteomes" id="UP000288246">
    <property type="component" value="Unassembled WGS sequence"/>
</dbReference>
<keyword evidence="2" id="KW-1185">Reference proteome</keyword>
<reference evidence="1 2" key="1">
    <citation type="submission" date="2018-11" db="EMBL/GenBank/DDBJ databases">
        <title>Draft genome sequence of Cellulomonas takizawaensis strain TKZ-21.</title>
        <authorList>
            <person name="Yamamura H."/>
            <person name="Hayashi T."/>
            <person name="Hamada M."/>
            <person name="Serisawa Y."/>
            <person name="Matsuyama K."/>
            <person name="Nakagawa Y."/>
            <person name="Otoguro M."/>
            <person name="Yanagida F."/>
            <person name="Hayakawa M."/>
        </authorList>
    </citation>
    <scope>NUCLEOTIDE SEQUENCE [LARGE SCALE GENOMIC DNA]</scope>
    <source>
        <strain evidence="1 2">TKZ-21</strain>
    </source>
</reference>
<evidence type="ECO:0000313" key="1">
    <source>
        <dbReference type="EMBL" id="GCD18970.1"/>
    </source>
</evidence>
<dbReference type="AlphaFoldDB" id="A0A401UWK3"/>
<dbReference type="RefSeq" id="WP_124341517.1">
    <property type="nucleotide sequence ID" value="NZ_BHYL01000041.1"/>
</dbReference>
<evidence type="ECO:0000313" key="2">
    <source>
        <dbReference type="Proteomes" id="UP000288246"/>
    </source>
</evidence>
<sequence>MATIHVSPDPAPVAPPVPASVLRDVSETFPSDDAVAHAIRLHDEARDVHERAALFFDELAAAGSERRDYYLGRAARHRLLAEQEREAAARQTNRSLRF</sequence>
<proteinExistence type="predicted"/>
<comment type="caution">
    <text evidence="1">The sequence shown here is derived from an EMBL/GenBank/DDBJ whole genome shotgun (WGS) entry which is preliminary data.</text>
</comment>
<accession>A0A401UWK3</accession>
<gene>
    <name evidence="1" type="ORF">CTKZ_05320</name>
</gene>
<dbReference type="EMBL" id="BHYL01000041">
    <property type="protein sequence ID" value="GCD18970.1"/>
    <property type="molecule type" value="Genomic_DNA"/>
</dbReference>
<name>A0A401UWK3_9CELL</name>
<dbReference type="OrthoDB" id="9969089at2"/>